<name>A0ABP9R400_9RHOO</name>
<keyword evidence="4" id="KW-0802">TPR repeat</keyword>
<evidence type="ECO:0000256" key="1">
    <source>
        <dbReference type="ARBA" id="ARBA00004196"/>
    </source>
</evidence>
<feature type="domain" description="Cytochrome c-type biogenesis protein H Ig-like" evidence="7">
    <location>
        <begin position="304"/>
        <end position="398"/>
    </location>
</feature>
<dbReference type="SUPFAM" id="SSF48452">
    <property type="entry name" value="TPR-like"/>
    <property type="match status" value="1"/>
</dbReference>
<proteinExistence type="predicted"/>
<dbReference type="InterPro" id="IPR017560">
    <property type="entry name" value="Cyt_c_biogenesis_CcmI"/>
</dbReference>
<dbReference type="InterPro" id="IPR056412">
    <property type="entry name" value="Ig_CycH"/>
</dbReference>
<dbReference type="InterPro" id="IPR011990">
    <property type="entry name" value="TPR-like_helical_dom_sf"/>
</dbReference>
<keyword evidence="3" id="KW-0201">Cytochrome c-type biogenesis</keyword>
<keyword evidence="6" id="KW-0472">Membrane</keyword>
<dbReference type="PANTHER" id="PTHR47870">
    <property type="entry name" value="CYTOCHROME C-TYPE BIOGENESIS PROTEIN CCMH"/>
    <property type="match status" value="1"/>
</dbReference>
<dbReference type="InterPro" id="IPR056413">
    <property type="entry name" value="TPR_CcmH_CycH"/>
</dbReference>
<dbReference type="Pfam" id="PF23914">
    <property type="entry name" value="TPR_CcmH_CycH"/>
    <property type="match status" value="1"/>
</dbReference>
<protein>
    <recommendedName>
        <fullName evidence="11">C-type cytochrome biogenesis protein CcmI</fullName>
    </recommendedName>
</protein>
<reference evidence="10" key="1">
    <citation type="journal article" date="2019" name="Int. J. Syst. Evol. Microbiol.">
        <title>The Global Catalogue of Microorganisms (GCM) 10K type strain sequencing project: providing services to taxonomists for standard genome sequencing and annotation.</title>
        <authorList>
            <consortium name="The Broad Institute Genomics Platform"/>
            <consortium name="The Broad Institute Genome Sequencing Center for Infectious Disease"/>
            <person name="Wu L."/>
            <person name="Ma J."/>
        </authorList>
    </citation>
    <scope>NUCLEOTIDE SEQUENCE [LARGE SCALE GENOMIC DNA]</scope>
    <source>
        <strain evidence="10">JCM 18715</strain>
    </source>
</reference>
<feature type="region of interest" description="Disordered" evidence="5">
    <location>
        <begin position="274"/>
        <end position="298"/>
    </location>
</feature>
<organism evidence="9 10">
    <name type="scientific">Viridibacterium curvum</name>
    <dbReference type="NCBI Taxonomy" id="1101404"/>
    <lineage>
        <taxon>Bacteria</taxon>
        <taxon>Pseudomonadati</taxon>
        <taxon>Pseudomonadota</taxon>
        <taxon>Betaproteobacteria</taxon>
        <taxon>Rhodocyclales</taxon>
        <taxon>Rhodocyclaceae</taxon>
        <taxon>Viridibacterium</taxon>
    </lineage>
</organism>
<evidence type="ECO:0000256" key="3">
    <source>
        <dbReference type="ARBA" id="ARBA00022748"/>
    </source>
</evidence>
<dbReference type="PANTHER" id="PTHR47870:SF1">
    <property type="entry name" value="CYTOCHROME C-TYPE BIOGENESIS PROTEIN CCMH"/>
    <property type="match status" value="1"/>
</dbReference>
<dbReference type="Gene3D" id="1.25.40.10">
    <property type="entry name" value="Tetratricopeptide repeat domain"/>
    <property type="match status" value="1"/>
</dbReference>
<dbReference type="RefSeq" id="WP_345534511.1">
    <property type="nucleotide sequence ID" value="NZ_BAABLD010000017.1"/>
</dbReference>
<feature type="compositionally biased region" description="Low complexity" evidence="5">
    <location>
        <begin position="284"/>
        <end position="298"/>
    </location>
</feature>
<dbReference type="NCBIfam" id="TIGR03142">
    <property type="entry name" value="cytochro_ccmI"/>
    <property type="match status" value="1"/>
</dbReference>
<comment type="subcellular location">
    <subcellularLocation>
        <location evidence="1">Cell envelope</location>
    </subcellularLocation>
</comment>
<evidence type="ECO:0000259" key="8">
    <source>
        <dbReference type="Pfam" id="PF23914"/>
    </source>
</evidence>
<gene>
    <name evidence="9" type="ORF">GCM10025770_36110</name>
</gene>
<evidence type="ECO:0000313" key="9">
    <source>
        <dbReference type="EMBL" id="GAA5171466.1"/>
    </source>
</evidence>
<keyword evidence="6" id="KW-0812">Transmembrane</keyword>
<comment type="caution">
    <text evidence="9">The sequence shown here is derived from an EMBL/GenBank/DDBJ whole genome shotgun (WGS) entry which is preliminary data.</text>
</comment>
<feature type="domain" description="Cytochrome c-type biogenesis protein H TPR" evidence="8">
    <location>
        <begin position="128"/>
        <end position="261"/>
    </location>
</feature>
<evidence type="ECO:0000256" key="6">
    <source>
        <dbReference type="SAM" id="Phobius"/>
    </source>
</evidence>
<sequence>MTPFFLFIAAALALLLIVTALLFRPLWQGRAITTDAESPALRVLREQRADLDRELAAGKITAEAHAQTLGELEARALAESEAPEQSLGKPRRVWAAGLALVLPLAAVALYLSLGNLQGLNPRATAALAEDAAPTAAQIDAMVAGLADRVKRHPDDLEGLQMLGRSYMVLGRFAEAETTFAQLASKKPEAQTYADWADAVASRQNRSLEGEPEKLVRQALKLDPNNIKALALSGTLAFERKQFKLAVADWEKIAARVPPESEFAQSVDAMLREARQRGGMPQKQAGAPSPVTPSPAAASPLKMRGTVTLAAALRDKASPDDALFLFARPAAGGPPFAGMRFKVSELPIQFDFAQAQLMMGSPDPKQKVIIGARISKRGNAMPQAGDLQGLTAETAMDATGIRIEIAEVVK</sequence>
<evidence type="ECO:0000256" key="5">
    <source>
        <dbReference type="SAM" id="MobiDB-lite"/>
    </source>
</evidence>
<evidence type="ECO:0008006" key="11">
    <source>
        <dbReference type="Google" id="ProtNLM"/>
    </source>
</evidence>
<feature type="transmembrane region" description="Helical" evidence="6">
    <location>
        <begin position="93"/>
        <end position="113"/>
    </location>
</feature>
<dbReference type="EMBL" id="BAABLD010000017">
    <property type="protein sequence ID" value="GAA5171466.1"/>
    <property type="molecule type" value="Genomic_DNA"/>
</dbReference>
<keyword evidence="2" id="KW-0677">Repeat</keyword>
<accession>A0ABP9R400</accession>
<evidence type="ECO:0000256" key="4">
    <source>
        <dbReference type="ARBA" id="ARBA00022803"/>
    </source>
</evidence>
<keyword evidence="10" id="KW-1185">Reference proteome</keyword>
<dbReference type="InterPro" id="IPR051263">
    <property type="entry name" value="C-type_cytochrome_biogenesis"/>
</dbReference>
<evidence type="ECO:0000259" key="7">
    <source>
        <dbReference type="Pfam" id="PF23892"/>
    </source>
</evidence>
<keyword evidence="6" id="KW-1133">Transmembrane helix</keyword>
<dbReference type="Pfam" id="PF23892">
    <property type="entry name" value="Ig_CycH"/>
    <property type="match status" value="1"/>
</dbReference>
<evidence type="ECO:0000313" key="10">
    <source>
        <dbReference type="Proteomes" id="UP001500547"/>
    </source>
</evidence>
<dbReference type="Proteomes" id="UP001500547">
    <property type="component" value="Unassembled WGS sequence"/>
</dbReference>
<evidence type="ECO:0000256" key="2">
    <source>
        <dbReference type="ARBA" id="ARBA00022737"/>
    </source>
</evidence>